<evidence type="ECO:0000256" key="14">
    <source>
        <dbReference type="ARBA" id="ARBA00022840"/>
    </source>
</evidence>
<evidence type="ECO:0000256" key="17">
    <source>
        <dbReference type="ARBA" id="ARBA00023098"/>
    </source>
</evidence>
<dbReference type="EMBL" id="JBHSWG010000001">
    <property type="protein sequence ID" value="MFC6759846.1"/>
    <property type="molecule type" value="Genomic_DNA"/>
</dbReference>
<dbReference type="PANTHER" id="PTHR34299">
    <property type="entry name" value="DIACYLGLYCEROL KINASE"/>
    <property type="match status" value="1"/>
</dbReference>
<keyword evidence="15" id="KW-0460">Magnesium</keyword>
<evidence type="ECO:0000256" key="11">
    <source>
        <dbReference type="ARBA" id="ARBA00022723"/>
    </source>
</evidence>
<keyword evidence="16 21" id="KW-1133">Transmembrane helix</keyword>
<evidence type="ECO:0000256" key="5">
    <source>
        <dbReference type="ARBA" id="ARBA00017575"/>
    </source>
</evidence>
<dbReference type="PROSITE" id="PS01069">
    <property type="entry name" value="DAGK_PROKAR"/>
    <property type="match status" value="1"/>
</dbReference>
<feature type="transmembrane region" description="Helical" evidence="21">
    <location>
        <begin position="103"/>
        <end position="123"/>
    </location>
</feature>
<evidence type="ECO:0000256" key="22">
    <source>
        <dbReference type="SAM" id="MobiDB-lite"/>
    </source>
</evidence>
<dbReference type="Proteomes" id="UP001596353">
    <property type="component" value="Unassembled WGS sequence"/>
</dbReference>
<keyword evidence="14 21" id="KW-0067">ATP-binding</keyword>
<feature type="transmembrane region" description="Helical" evidence="21">
    <location>
        <begin position="144"/>
        <end position="165"/>
    </location>
</feature>
<dbReference type="CDD" id="cd14264">
    <property type="entry name" value="DAGK_IM"/>
    <property type="match status" value="1"/>
</dbReference>
<evidence type="ECO:0000256" key="20">
    <source>
        <dbReference type="ARBA" id="ARBA00023264"/>
    </source>
</evidence>
<evidence type="ECO:0000256" key="16">
    <source>
        <dbReference type="ARBA" id="ARBA00022989"/>
    </source>
</evidence>
<comment type="cofactor">
    <cofactor evidence="1">
        <name>Mg(2+)</name>
        <dbReference type="ChEBI" id="CHEBI:18420"/>
    </cofactor>
</comment>
<evidence type="ECO:0000256" key="6">
    <source>
        <dbReference type="ARBA" id="ARBA00022475"/>
    </source>
</evidence>
<name>A0ABW2B2M2_9RHOB</name>
<comment type="catalytic activity">
    <reaction evidence="21">
        <text>a 1,2-diacyl-sn-glycerol + ATP = a 1,2-diacyl-sn-glycero-3-phosphate + ADP + H(+)</text>
        <dbReference type="Rhea" id="RHEA:10272"/>
        <dbReference type="ChEBI" id="CHEBI:15378"/>
        <dbReference type="ChEBI" id="CHEBI:17815"/>
        <dbReference type="ChEBI" id="CHEBI:30616"/>
        <dbReference type="ChEBI" id="CHEBI:58608"/>
        <dbReference type="ChEBI" id="CHEBI:456216"/>
        <dbReference type="EC" id="2.7.1.107"/>
    </reaction>
</comment>
<evidence type="ECO:0000313" key="24">
    <source>
        <dbReference type="Proteomes" id="UP001596353"/>
    </source>
</evidence>
<reference evidence="24" key="1">
    <citation type="journal article" date="2019" name="Int. J. Syst. Evol. Microbiol.">
        <title>The Global Catalogue of Microorganisms (GCM) 10K type strain sequencing project: providing services to taxonomists for standard genome sequencing and annotation.</title>
        <authorList>
            <consortium name="The Broad Institute Genomics Platform"/>
            <consortium name="The Broad Institute Genome Sequencing Center for Infectious Disease"/>
            <person name="Wu L."/>
            <person name="Ma J."/>
        </authorList>
    </citation>
    <scope>NUCLEOTIDE SEQUENCE [LARGE SCALE GENOMIC DNA]</scope>
    <source>
        <strain evidence="24">CCUG 66188</strain>
    </source>
</reference>
<evidence type="ECO:0000256" key="4">
    <source>
        <dbReference type="ARBA" id="ARBA00012133"/>
    </source>
</evidence>
<proteinExistence type="inferred from homology"/>
<dbReference type="PANTHER" id="PTHR34299:SF1">
    <property type="entry name" value="DIACYLGLYCEROL KINASE"/>
    <property type="match status" value="1"/>
</dbReference>
<dbReference type="InterPro" id="IPR033718">
    <property type="entry name" value="DAGK_prok"/>
</dbReference>
<dbReference type="EC" id="2.7.1.107" evidence="4 21"/>
<evidence type="ECO:0000256" key="7">
    <source>
        <dbReference type="ARBA" id="ARBA00022516"/>
    </source>
</evidence>
<evidence type="ECO:0000256" key="15">
    <source>
        <dbReference type="ARBA" id="ARBA00022842"/>
    </source>
</evidence>
<evidence type="ECO:0000256" key="9">
    <source>
        <dbReference type="ARBA" id="ARBA00022679"/>
    </source>
</evidence>
<dbReference type="InterPro" id="IPR000829">
    <property type="entry name" value="DAGK"/>
</dbReference>
<feature type="region of interest" description="Disordered" evidence="22">
    <location>
        <begin position="22"/>
        <end position="52"/>
    </location>
</feature>
<evidence type="ECO:0000256" key="12">
    <source>
        <dbReference type="ARBA" id="ARBA00022741"/>
    </source>
</evidence>
<comment type="subcellular location">
    <subcellularLocation>
        <location evidence="2 21">Cell inner membrane</location>
        <topology evidence="2 21">Multi-pass membrane protein</topology>
    </subcellularLocation>
</comment>
<keyword evidence="7" id="KW-0444">Lipid biosynthesis</keyword>
<comment type="similarity">
    <text evidence="3 21">Belongs to the bacterial diacylglycerol kinase family.</text>
</comment>
<evidence type="ECO:0000256" key="18">
    <source>
        <dbReference type="ARBA" id="ARBA00023136"/>
    </source>
</evidence>
<keyword evidence="6" id="KW-1003">Cell membrane</keyword>
<keyword evidence="9 21" id="KW-0808">Transferase</keyword>
<feature type="transmembrane region" description="Helical" evidence="21">
    <location>
        <begin position="78"/>
        <end position="97"/>
    </location>
</feature>
<comment type="function">
    <text evidence="21">Catalyzes the ATP-dependent phosphorylation of sn-l,2-diacylglycerol (DAG) to phosphatidic acid. Involved in the recycling of diacylglycerol produced as a by-product during membrane-derived oligosaccharide (MDO) biosynthesis.</text>
</comment>
<evidence type="ECO:0000256" key="1">
    <source>
        <dbReference type="ARBA" id="ARBA00001946"/>
    </source>
</evidence>
<keyword evidence="24" id="KW-1185">Reference proteome</keyword>
<keyword evidence="13 21" id="KW-0418">Kinase</keyword>
<keyword evidence="18 21" id="KW-0472">Membrane</keyword>
<keyword evidence="17 21" id="KW-0443">Lipid metabolism</keyword>
<evidence type="ECO:0000256" key="10">
    <source>
        <dbReference type="ARBA" id="ARBA00022692"/>
    </source>
</evidence>
<comment type="caution">
    <text evidence="23">The sequence shown here is derived from an EMBL/GenBank/DDBJ whole genome shotgun (WGS) entry which is preliminary data.</text>
</comment>
<evidence type="ECO:0000256" key="3">
    <source>
        <dbReference type="ARBA" id="ARBA00005967"/>
    </source>
</evidence>
<keyword evidence="20 21" id="KW-1208">Phospholipid metabolism</keyword>
<evidence type="ECO:0000313" key="23">
    <source>
        <dbReference type="EMBL" id="MFC6759846.1"/>
    </source>
</evidence>
<keyword evidence="10 21" id="KW-0812">Transmembrane</keyword>
<gene>
    <name evidence="23" type="ORF">ACFQFQ_10650</name>
</gene>
<keyword evidence="8 21" id="KW-0997">Cell inner membrane</keyword>
<dbReference type="InterPro" id="IPR036945">
    <property type="entry name" value="DAGK_sf"/>
</dbReference>
<evidence type="ECO:0000256" key="19">
    <source>
        <dbReference type="ARBA" id="ARBA00023209"/>
    </source>
</evidence>
<dbReference type="Gene3D" id="1.10.287.3610">
    <property type="match status" value="1"/>
</dbReference>
<protein>
    <recommendedName>
        <fullName evidence="5 21">Diacylglycerol kinase</fullName>
        <ecNumber evidence="4 21">2.7.1.107</ecNumber>
    </recommendedName>
</protein>
<dbReference type="Pfam" id="PF01219">
    <property type="entry name" value="DAGK_prokar"/>
    <property type="match status" value="1"/>
</dbReference>
<evidence type="ECO:0000256" key="13">
    <source>
        <dbReference type="ARBA" id="ARBA00022777"/>
    </source>
</evidence>
<evidence type="ECO:0000256" key="8">
    <source>
        <dbReference type="ARBA" id="ARBA00022519"/>
    </source>
</evidence>
<evidence type="ECO:0000256" key="2">
    <source>
        <dbReference type="ARBA" id="ARBA00004429"/>
    </source>
</evidence>
<organism evidence="23 24">
    <name type="scientific">Sulfitobacter porphyrae</name>
    <dbReference type="NCBI Taxonomy" id="1246864"/>
    <lineage>
        <taxon>Bacteria</taxon>
        <taxon>Pseudomonadati</taxon>
        <taxon>Pseudomonadota</taxon>
        <taxon>Alphaproteobacteria</taxon>
        <taxon>Rhodobacterales</taxon>
        <taxon>Roseobacteraceae</taxon>
        <taxon>Sulfitobacter</taxon>
    </lineage>
</organism>
<sequence length="171" mass="18659">MTTSSTPCWGCWTSRRASVTRRWTSSPPATDRNGWRRNDGRPPNSPRPKPPRVTGLPHLWAAAGYSCAGLRRLWQETAFRHIVLALLLGFGLLAIAGAEMTDYAILLILFFCLIATEALNTAVECIVDHLAPDWAAFARDAKDLGSLATMCLLCANGVFLGAVLLRSFVGE</sequence>
<keyword evidence="11" id="KW-0479">Metal-binding</keyword>
<keyword evidence="12 21" id="KW-0547">Nucleotide-binding</keyword>
<evidence type="ECO:0000256" key="21">
    <source>
        <dbReference type="RuleBase" id="RU363065"/>
    </source>
</evidence>
<dbReference type="GO" id="GO:0004143">
    <property type="term" value="F:ATP-dependent diacylglycerol kinase activity"/>
    <property type="evidence" value="ECO:0007669"/>
    <property type="project" value="UniProtKB-EC"/>
</dbReference>
<keyword evidence="19" id="KW-0594">Phospholipid biosynthesis</keyword>
<accession>A0ABW2B2M2</accession>